<dbReference type="AlphaFoldDB" id="A0A1I7UIZ5"/>
<sequence length="83" mass="8909">MFPNVCVELTVFSQSFSQGTTVTLHCDSTNYTANATCLNGEWSRSLDTCSKKAQEILGEPCLAGIPSVLGATMTYSNTRPQAL</sequence>
<protein>
    <submittedName>
        <fullName evidence="5">Sushi domain-containing protein</fullName>
    </submittedName>
</protein>
<dbReference type="InterPro" id="IPR000436">
    <property type="entry name" value="Sushi_SCR_CCP_dom"/>
</dbReference>
<name>A0A1I7UIZ5_9PELO</name>
<dbReference type="STRING" id="1561998.A0A1I7UIZ5"/>
<evidence type="ECO:0000256" key="2">
    <source>
        <dbReference type="PROSITE-ProRule" id="PRU00302"/>
    </source>
</evidence>
<evidence type="ECO:0000313" key="4">
    <source>
        <dbReference type="Proteomes" id="UP000095282"/>
    </source>
</evidence>
<dbReference type="WBParaSite" id="Csp11.Scaffold629.g9796.t1">
    <property type="protein sequence ID" value="Csp11.Scaffold629.g9796.t1"/>
    <property type="gene ID" value="Csp11.Scaffold629.g9796"/>
</dbReference>
<evidence type="ECO:0000313" key="5">
    <source>
        <dbReference type="WBParaSite" id="Csp11.Scaffold629.g9796.t1"/>
    </source>
</evidence>
<dbReference type="Gene3D" id="2.10.70.10">
    <property type="entry name" value="Complement Module, domain 1"/>
    <property type="match status" value="1"/>
</dbReference>
<dbReference type="InterPro" id="IPR035976">
    <property type="entry name" value="Sushi/SCR/CCP_sf"/>
</dbReference>
<keyword evidence="1" id="KW-1015">Disulfide bond</keyword>
<accession>A0A1I7UIZ5</accession>
<dbReference type="Proteomes" id="UP000095282">
    <property type="component" value="Unplaced"/>
</dbReference>
<dbReference type="PROSITE" id="PS50923">
    <property type="entry name" value="SUSHI"/>
    <property type="match status" value="1"/>
</dbReference>
<evidence type="ECO:0000259" key="3">
    <source>
        <dbReference type="PROSITE" id="PS50923"/>
    </source>
</evidence>
<comment type="caution">
    <text evidence="2">Lacks conserved residue(s) required for the propagation of feature annotation.</text>
</comment>
<organism evidence="4 5">
    <name type="scientific">Caenorhabditis tropicalis</name>
    <dbReference type="NCBI Taxonomy" id="1561998"/>
    <lineage>
        <taxon>Eukaryota</taxon>
        <taxon>Metazoa</taxon>
        <taxon>Ecdysozoa</taxon>
        <taxon>Nematoda</taxon>
        <taxon>Chromadorea</taxon>
        <taxon>Rhabditida</taxon>
        <taxon>Rhabditina</taxon>
        <taxon>Rhabditomorpha</taxon>
        <taxon>Rhabditoidea</taxon>
        <taxon>Rhabditidae</taxon>
        <taxon>Peloderinae</taxon>
        <taxon>Caenorhabditis</taxon>
    </lineage>
</organism>
<evidence type="ECO:0000256" key="1">
    <source>
        <dbReference type="ARBA" id="ARBA00023157"/>
    </source>
</evidence>
<dbReference type="SUPFAM" id="SSF57535">
    <property type="entry name" value="Complement control module/SCR domain"/>
    <property type="match status" value="1"/>
</dbReference>
<feature type="domain" description="Sushi" evidence="3">
    <location>
        <begin position="4"/>
        <end position="51"/>
    </location>
</feature>
<proteinExistence type="predicted"/>
<keyword evidence="2" id="KW-0768">Sushi</keyword>
<keyword evidence="4" id="KW-1185">Reference proteome</keyword>
<reference evidence="5" key="1">
    <citation type="submission" date="2016-11" db="UniProtKB">
        <authorList>
            <consortium name="WormBaseParasite"/>
        </authorList>
    </citation>
    <scope>IDENTIFICATION</scope>
</reference>